<accession>A0A1E3KE98</accession>
<evidence type="ECO:0000313" key="3">
    <source>
        <dbReference type="Proteomes" id="UP000095149"/>
    </source>
</evidence>
<evidence type="ECO:0000313" key="2">
    <source>
        <dbReference type="EMBL" id="ODO11213.1"/>
    </source>
</evidence>
<dbReference type="Proteomes" id="UP000095149">
    <property type="component" value="Unassembled WGS sequence"/>
</dbReference>
<keyword evidence="1" id="KW-0472">Membrane</keyword>
<keyword evidence="1" id="KW-0812">Transmembrane</keyword>
<sequence>MSARRAATPAPMPLPLPTPPVDTAVQDLEQGLVPSLHQNPPIQNSDITDVLGRPIRRESLNACADRTGGVRESERVKPGFTIMSITTVSEPSAVELASTRPAPAFFPTPAAPTSDSSMHSSLSSATTETTLASTATAYDVDPKRSPLEVFTNAHFHSSADIELGVQRYNKVAPSGIKEKRENCMKAPRWIAYAAASLFLVSIIGGCTYALVHHVKREQDVKG</sequence>
<name>A0A1E3KE98_9TREE</name>
<dbReference type="AlphaFoldDB" id="A0A1E3KE98"/>
<dbReference type="EMBL" id="MEKH01000002">
    <property type="protein sequence ID" value="ODO11213.1"/>
    <property type="molecule type" value="Genomic_DNA"/>
</dbReference>
<proteinExistence type="predicted"/>
<dbReference type="OrthoDB" id="10366665at2759"/>
<evidence type="ECO:0000256" key="1">
    <source>
        <dbReference type="SAM" id="Phobius"/>
    </source>
</evidence>
<protein>
    <submittedName>
        <fullName evidence="2">Uncharacterized protein</fullName>
    </submittedName>
</protein>
<keyword evidence="1" id="KW-1133">Transmembrane helix</keyword>
<gene>
    <name evidence="2" type="ORF">I350_01817</name>
</gene>
<comment type="caution">
    <text evidence="2">The sequence shown here is derived from an EMBL/GenBank/DDBJ whole genome shotgun (WGS) entry which is preliminary data.</text>
</comment>
<reference evidence="2 3" key="1">
    <citation type="submission" date="2016-06" db="EMBL/GenBank/DDBJ databases">
        <title>Evolution of pathogenesis and genome organization in the Tremellales.</title>
        <authorList>
            <person name="Cuomo C."/>
            <person name="Litvintseva A."/>
            <person name="Heitman J."/>
            <person name="Chen Y."/>
            <person name="Sun S."/>
            <person name="Springer D."/>
            <person name="Dromer F."/>
            <person name="Young S."/>
            <person name="Zeng Q."/>
            <person name="Chapman S."/>
            <person name="Gujja S."/>
            <person name="Saif S."/>
            <person name="Birren B."/>
        </authorList>
    </citation>
    <scope>NUCLEOTIDE SEQUENCE [LARGE SCALE GENOMIC DNA]</scope>
    <source>
        <strain evidence="2 3">CBS 6273</strain>
    </source>
</reference>
<feature type="transmembrane region" description="Helical" evidence="1">
    <location>
        <begin position="189"/>
        <end position="211"/>
    </location>
</feature>
<organism evidence="2 3">
    <name type="scientific">Cryptococcus amylolentus CBS 6273</name>
    <dbReference type="NCBI Taxonomy" id="1296118"/>
    <lineage>
        <taxon>Eukaryota</taxon>
        <taxon>Fungi</taxon>
        <taxon>Dikarya</taxon>
        <taxon>Basidiomycota</taxon>
        <taxon>Agaricomycotina</taxon>
        <taxon>Tremellomycetes</taxon>
        <taxon>Tremellales</taxon>
        <taxon>Cryptococcaceae</taxon>
        <taxon>Cryptococcus</taxon>
    </lineage>
</organism>